<evidence type="ECO:0000313" key="2">
    <source>
        <dbReference type="Proteomes" id="UP000730481"/>
    </source>
</evidence>
<gene>
    <name evidence="1" type="ORF">FBEOM_6135</name>
</gene>
<name>A0A9P5DWK5_9HYPO</name>
<dbReference type="AlphaFoldDB" id="A0A9P5DWK5"/>
<organism evidence="1 2">
    <name type="scientific">Fusarium beomiforme</name>
    <dbReference type="NCBI Taxonomy" id="44412"/>
    <lineage>
        <taxon>Eukaryota</taxon>
        <taxon>Fungi</taxon>
        <taxon>Dikarya</taxon>
        <taxon>Ascomycota</taxon>
        <taxon>Pezizomycotina</taxon>
        <taxon>Sordariomycetes</taxon>
        <taxon>Hypocreomycetidae</taxon>
        <taxon>Hypocreales</taxon>
        <taxon>Nectriaceae</taxon>
        <taxon>Fusarium</taxon>
        <taxon>Fusarium burgessii species complex</taxon>
    </lineage>
</organism>
<keyword evidence="2" id="KW-1185">Reference proteome</keyword>
<dbReference type="EMBL" id="PVQB02000255">
    <property type="protein sequence ID" value="KAF4339911.1"/>
    <property type="molecule type" value="Genomic_DNA"/>
</dbReference>
<protein>
    <submittedName>
        <fullName evidence="1">Uncharacterized protein</fullName>
    </submittedName>
</protein>
<accession>A0A9P5DWK5</accession>
<dbReference type="Proteomes" id="UP000730481">
    <property type="component" value="Unassembled WGS sequence"/>
</dbReference>
<reference evidence="1" key="2">
    <citation type="submission" date="2020-02" db="EMBL/GenBank/DDBJ databases">
        <title>Identification and distribution of gene clusters putatively required for synthesis of sphingolipid metabolism inhibitors in phylogenetically diverse species of the filamentous fungus Fusarium.</title>
        <authorList>
            <person name="Kim H.-S."/>
            <person name="Busman M."/>
            <person name="Brown D.W."/>
            <person name="Divon H."/>
            <person name="Uhlig S."/>
            <person name="Proctor R.H."/>
        </authorList>
    </citation>
    <scope>NUCLEOTIDE SEQUENCE</scope>
    <source>
        <strain evidence="1">NRRL 25174</strain>
    </source>
</reference>
<comment type="caution">
    <text evidence="1">The sequence shown here is derived from an EMBL/GenBank/DDBJ whole genome shotgun (WGS) entry which is preliminary data.</text>
</comment>
<evidence type="ECO:0000313" key="1">
    <source>
        <dbReference type="EMBL" id="KAF4339911.1"/>
    </source>
</evidence>
<proteinExistence type="predicted"/>
<sequence length="182" mass="20235">MGALSEAPLIEWFPLEMAFACNAIRAVVSGNSLLRTLAATDATHHSDHAIIDNAPHYPPSSFKGICKVKIQLYYTKRFPYHHSIHADGQVKYPTRYIQIELSGQSDENVWIGSGTLHYDSQSLLSVDDLAAPGPGDNGMLEVELRTVSQRSFETRHDWELRERSNYATTLGFAFGVELAKLG</sequence>
<reference evidence="1" key="1">
    <citation type="journal article" date="2017" name="Mycologia">
        <title>Fusarium algeriense, sp. nov., a novel toxigenic crown rot pathogen of durum wheat from Algeria is nested in the Fusarium burgessii species complex.</title>
        <authorList>
            <person name="Laraba I."/>
            <person name="Keddad A."/>
            <person name="Boureghda H."/>
            <person name="Abdallah N."/>
            <person name="Vaughan M.M."/>
            <person name="Proctor R.H."/>
            <person name="Busman M."/>
            <person name="O'Donnell K."/>
        </authorList>
    </citation>
    <scope>NUCLEOTIDE SEQUENCE</scope>
    <source>
        <strain evidence="1">NRRL 25174</strain>
    </source>
</reference>